<dbReference type="PANTHER" id="PTHR20992:SF9">
    <property type="entry name" value="AT15442P-RELATED"/>
    <property type="match status" value="1"/>
</dbReference>
<keyword evidence="1" id="KW-0472">Membrane</keyword>
<gene>
    <name evidence="2" type="ORF">ACFPFO_13685</name>
</gene>
<feature type="transmembrane region" description="Helical" evidence="1">
    <location>
        <begin position="319"/>
        <end position="340"/>
    </location>
</feature>
<feature type="transmembrane region" description="Helical" evidence="1">
    <location>
        <begin position="140"/>
        <end position="163"/>
    </location>
</feature>
<feature type="transmembrane region" description="Helical" evidence="1">
    <location>
        <begin position="216"/>
        <end position="238"/>
    </location>
</feature>
<evidence type="ECO:0000313" key="3">
    <source>
        <dbReference type="Proteomes" id="UP001595925"/>
    </source>
</evidence>
<proteinExistence type="predicted"/>
<dbReference type="Proteomes" id="UP001595925">
    <property type="component" value="Unassembled WGS sequence"/>
</dbReference>
<reference evidence="2 3" key="1">
    <citation type="journal article" date="2019" name="Int. J. Syst. Evol. Microbiol.">
        <title>The Global Catalogue of Microorganisms (GCM) 10K type strain sequencing project: providing services to taxonomists for standard genome sequencing and annotation.</title>
        <authorList>
            <consortium name="The Broad Institute Genomics Platform"/>
            <consortium name="The Broad Institute Genome Sequencing Center for Infectious Disease"/>
            <person name="Wu L."/>
            <person name="Ma J."/>
        </authorList>
    </citation>
    <scope>NUCLEOTIDE SEQUENCE [LARGE SCALE GENOMIC DNA]</scope>
    <source>
        <strain evidence="2 3">CGMCC 1.15824</strain>
    </source>
</reference>
<name>A0ABD5QGQ6_9EURY</name>
<evidence type="ECO:0000313" key="2">
    <source>
        <dbReference type="EMBL" id="MFC4988796.1"/>
    </source>
</evidence>
<comment type="caution">
    <text evidence="2">The sequence shown here is derived from an EMBL/GenBank/DDBJ whole genome shotgun (WGS) entry which is preliminary data.</text>
</comment>
<keyword evidence="1" id="KW-0812">Transmembrane</keyword>
<feature type="transmembrane region" description="Helical" evidence="1">
    <location>
        <begin position="175"/>
        <end position="196"/>
    </location>
</feature>
<evidence type="ECO:0000256" key="1">
    <source>
        <dbReference type="SAM" id="Phobius"/>
    </source>
</evidence>
<feature type="transmembrane region" description="Helical" evidence="1">
    <location>
        <begin position="273"/>
        <end position="298"/>
    </location>
</feature>
<accession>A0ABD5QGQ6</accession>
<dbReference type="AlphaFoldDB" id="A0ABD5QGQ6"/>
<keyword evidence="3" id="KW-1185">Reference proteome</keyword>
<dbReference type="Pfam" id="PF04087">
    <property type="entry name" value="DUF389"/>
    <property type="match status" value="1"/>
</dbReference>
<dbReference type="EMBL" id="JBHSJG010000036">
    <property type="protein sequence ID" value="MFC4988796.1"/>
    <property type="molecule type" value="Genomic_DNA"/>
</dbReference>
<dbReference type="NCBIfam" id="TIGR00341">
    <property type="entry name" value="TIGR00341 family protein"/>
    <property type="match status" value="1"/>
</dbReference>
<dbReference type="PANTHER" id="PTHR20992">
    <property type="entry name" value="AT15442P-RELATED"/>
    <property type="match status" value="1"/>
</dbReference>
<dbReference type="InterPro" id="IPR005240">
    <property type="entry name" value="DUF389"/>
</dbReference>
<protein>
    <submittedName>
        <fullName evidence="2">TIGR00341 family protein</fullName>
    </submittedName>
</protein>
<keyword evidence="1" id="KW-1133">Transmembrane helix</keyword>
<dbReference type="RefSeq" id="WP_224827505.1">
    <property type="nucleotide sequence ID" value="NZ_JAIVEF010000001.1"/>
</dbReference>
<feature type="transmembrane region" description="Helical" evidence="1">
    <location>
        <begin position="115"/>
        <end position="134"/>
    </location>
</feature>
<feature type="transmembrane region" description="Helical" evidence="1">
    <location>
        <begin position="245"/>
        <end position="267"/>
    </location>
</feature>
<organism evidence="2 3">
    <name type="scientific">Saliphagus infecundisoli</name>
    <dbReference type="NCBI Taxonomy" id="1849069"/>
    <lineage>
        <taxon>Archaea</taxon>
        <taxon>Methanobacteriati</taxon>
        <taxon>Methanobacteriota</taxon>
        <taxon>Stenosarchaea group</taxon>
        <taxon>Halobacteria</taxon>
        <taxon>Halobacteriales</taxon>
        <taxon>Natrialbaceae</taxon>
        <taxon>Saliphagus</taxon>
    </lineage>
</organism>
<sequence>MREITLLVSGEDVEAVTGVLNDENIDYVAASEEENGSDAMVIEFPIPTEAVDHVLSRVRETGFDDGDYSVVSTIETAQTTNIDELEKRFVSGSETDDSVAHEEIRSKAIGMTPGAGTYYAMTLLSAFVATAGLLLDSPAIVVGSMVIAPQVSAAMTGTVGTVINDREMVVDGLSSLLGGLVVAVCGSLAFAVLVRHGGFFPSTIDVSAIQQVNSRISPGLLSTVVGVSAGAAGAFGLATALPVSLVGVMIAAALIPAAAAVGIGVAWGEPLIALGALVLLLTNVVAIVLAGLVVFWHLGYRPDGWNAGHLRANLRRDRIGTMLTAVLVLSVVLLAGGAVLGQHVAFENEVHDEVRTVLADERYEDLEVVGVRVEFEDRGLLSETNEIAVSVSRPADRAYPDLAEAIDERVSERTGRDVAVTVEYVEQTTTESGNR</sequence>